<proteinExistence type="predicted"/>
<keyword evidence="2" id="KW-1185">Reference proteome</keyword>
<evidence type="ECO:0000313" key="3">
    <source>
        <dbReference type="WBParaSite" id="ASIM_0000416701-mRNA-1"/>
    </source>
</evidence>
<name>A0A0M3J9A6_ANISI</name>
<dbReference type="Proteomes" id="UP000267096">
    <property type="component" value="Unassembled WGS sequence"/>
</dbReference>
<gene>
    <name evidence="1" type="ORF">ASIM_LOCUS3991</name>
</gene>
<evidence type="ECO:0000313" key="2">
    <source>
        <dbReference type="Proteomes" id="UP000267096"/>
    </source>
</evidence>
<reference evidence="1 2" key="2">
    <citation type="submission" date="2018-11" db="EMBL/GenBank/DDBJ databases">
        <authorList>
            <consortium name="Pathogen Informatics"/>
        </authorList>
    </citation>
    <scope>NUCLEOTIDE SEQUENCE [LARGE SCALE GENOMIC DNA]</scope>
</reference>
<organism evidence="3">
    <name type="scientific">Anisakis simplex</name>
    <name type="common">Herring worm</name>
    <dbReference type="NCBI Taxonomy" id="6269"/>
    <lineage>
        <taxon>Eukaryota</taxon>
        <taxon>Metazoa</taxon>
        <taxon>Ecdysozoa</taxon>
        <taxon>Nematoda</taxon>
        <taxon>Chromadorea</taxon>
        <taxon>Rhabditida</taxon>
        <taxon>Spirurina</taxon>
        <taxon>Ascaridomorpha</taxon>
        <taxon>Ascaridoidea</taxon>
        <taxon>Anisakidae</taxon>
        <taxon>Anisakis</taxon>
        <taxon>Anisakis simplex complex</taxon>
    </lineage>
</organism>
<dbReference type="OrthoDB" id="5788161at2759"/>
<dbReference type="EMBL" id="UYRR01006624">
    <property type="protein sequence ID" value="VDK22802.1"/>
    <property type="molecule type" value="Genomic_DNA"/>
</dbReference>
<accession>A0A0M3J9A6</accession>
<dbReference type="AlphaFoldDB" id="A0A0M3J9A6"/>
<dbReference type="WBParaSite" id="ASIM_0000416701-mRNA-1">
    <property type="protein sequence ID" value="ASIM_0000416701-mRNA-1"/>
    <property type="gene ID" value="ASIM_0000416701"/>
</dbReference>
<evidence type="ECO:0000313" key="1">
    <source>
        <dbReference type="EMBL" id="VDK22802.1"/>
    </source>
</evidence>
<protein>
    <submittedName>
        <fullName evidence="3">Phytanoyl-CoA dioxygenase</fullName>
    </submittedName>
</protein>
<sequence>MEDTLERRITALEERLGLLPIGTEASFNSSIDFDLPALRQKITDAGCGFILKIPSEDVKKLNDLINQVNIQPEYLTFAEKQRAIEFGYDLMVERARLLEEFEKGFQVSHFRGQ</sequence>
<reference evidence="3" key="1">
    <citation type="submission" date="2017-02" db="UniProtKB">
        <authorList>
            <consortium name="WormBaseParasite"/>
        </authorList>
    </citation>
    <scope>IDENTIFICATION</scope>
</reference>